<dbReference type="GO" id="GO:0003723">
    <property type="term" value="F:RNA binding"/>
    <property type="evidence" value="ECO:0007669"/>
    <property type="project" value="UniProtKB-UniRule"/>
</dbReference>
<proteinExistence type="predicted"/>
<sequence>MKIFRGDVRAFREQGNMKAEDYMDPLPPRHHHDMQARRWLVMMSEPSNEGNGKIDFYSLLRLRFQRRIDYHKFKRIVGKKISLISKEAVPVRSDDTIGVPASSGRQVVFYCRSEISHCVAIITRKMERQVRRVRVSIDLFPPKAQRVLTTLSESLDMYANKKQTQHVVSSTESLKNFLSFYPSRSDDTESISASPSSHSDHHGSTPEKETSTHADPRKCHQIAIKILVTNVASGFIIGRSGKTISELQTRSNTRIKLSQSGEYYPGTCVASRVCLIQGTLADAKVAVELIFLKLYELRSESVLSESFSVRLLVPSSFCGMLIGRSGSNIKQLKEESGVTLIQLSQKVRNDVVFHPDGMSIPSSTSERIMTIAGPNFQSCVLCVQLVLTDMASNPDLSRYVNMTTRYSKVMCPGQAAHWRHEAADNNHIIAAFAAPSCLGLQLHHAGHYNPSTYSIGCFDPFMHGLCIETSRTHQSHIPLETHTLSLPAPALQGSQGAAPPDGLIPSGLISPVDELNDFIQGQTLELFSRQPSPQDPSHDVTCEIGIPENMVGSILGRGGNILNELQSQSKTKIRLSQRGEFFPGTDQRIVTITGPSSDSLASAQYLIRERMSASRPRSK</sequence>
<dbReference type="SUPFAM" id="SSF54791">
    <property type="entry name" value="Eukaryotic type KH-domain (KH-domain type I)"/>
    <property type="match status" value="3"/>
</dbReference>
<evidence type="ECO:0000313" key="5">
    <source>
        <dbReference type="EMBL" id="KAL3794473.1"/>
    </source>
</evidence>
<evidence type="ECO:0000256" key="1">
    <source>
        <dbReference type="ARBA" id="ARBA00022737"/>
    </source>
</evidence>
<feature type="compositionally biased region" description="Basic and acidic residues" evidence="3">
    <location>
        <begin position="198"/>
        <end position="216"/>
    </location>
</feature>
<dbReference type="InterPro" id="IPR036612">
    <property type="entry name" value="KH_dom_type_1_sf"/>
</dbReference>
<keyword evidence="1" id="KW-0677">Repeat</keyword>
<feature type="region of interest" description="Disordered" evidence="3">
    <location>
        <begin position="188"/>
        <end position="216"/>
    </location>
</feature>
<evidence type="ECO:0000256" key="3">
    <source>
        <dbReference type="SAM" id="MobiDB-lite"/>
    </source>
</evidence>
<evidence type="ECO:0000259" key="4">
    <source>
        <dbReference type="SMART" id="SM00322"/>
    </source>
</evidence>
<dbReference type="SMART" id="SM00322">
    <property type="entry name" value="KH"/>
    <property type="match status" value="3"/>
</dbReference>
<dbReference type="AlphaFoldDB" id="A0ABD3Q2A7"/>
<gene>
    <name evidence="5" type="ORF">HJC23_013946</name>
</gene>
<dbReference type="InterPro" id="IPR004088">
    <property type="entry name" value="KH_dom_type_1"/>
</dbReference>
<dbReference type="EMBL" id="JABMIG020000080">
    <property type="protein sequence ID" value="KAL3794473.1"/>
    <property type="molecule type" value="Genomic_DNA"/>
</dbReference>
<dbReference type="PROSITE" id="PS50084">
    <property type="entry name" value="KH_TYPE_1"/>
    <property type="match status" value="3"/>
</dbReference>
<dbReference type="Pfam" id="PF00013">
    <property type="entry name" value="KH_1"/>
    <property type="match status" value="3"/>
</dbReference>
<name>A0ABD3Q2A7_9STRA</name>
<evidence type="ECO:0000256" key="2">
    <source>
        <dbReference type="PROSITE-ProRule" id="PRU00117"/>
    </source>
</evidence>
<dbReference type="Gene3D" id="3.30.1370.10">
    <property type="entry name" value="K Homology domain, type 1"/>
    <property type="match status" value="3"/>
</dbReference>
<keyword evidence="6" id="KW-1185">Reference proteome</keyword>
<dbReference type="PANTHER" id="PTHR10288">
    <property type="entry name" value="KH DOMAIN CONTAINING RNA BINDING PROTEIN"/>
    <property type="match status" value="1"/>
</dbReference>
<feature type="domain" description="K Homology" evidence="4">
    <location>
        <begin position="305"/>
        <end position="391"/>
    </location>
</feature>
<feature type="domain" description="K Homology" evidence="4">
    <location>
        <begin position="538"/>
        <end position="612"/>
    </location>
</feature>
<dbReference type="Proteomes" id="UP001516023">
    <property type="component" value="Unassembled WGS sequence"/>
</dbReference>
<reference evidence="5 6" key="1">
    <citation type="journal article" date="2020" name="G3 (Bethesda)">
        <title>Improved Reference Genome for Cyclotella cryptica CCMP332, a Model for Cell Wall Morphogenesis, Salinity Adaptation, and Lipid Production in Diatoms (Bacillariophyta).</title>
        <authorList>
            <person name="Roberts W.R."/>
            <person name="Downey K.M."/>
            <person name="Ruck E.C."/>
            <person name="Traller J.C."/>
            <person name="Alverson A.J."/>
        </authorList>
    </citation>
    <scope>NUCLEOTIDE SEQUENCE [LARGE SCALE GENOMIC DNA]</scope>
    <source>
        <strain evidence="5 6">CCMP332</strain>
    </source>
</reference>
<evidence type="ECO:0000313" key="6">
    <source>
        <dbReference type="Proteomes" id="UP001516023"/>
    </source>
</evidence>
<comment type="caution">
    <text evidence="5">The sequence shown here is derived from an EMBL/GenBank/DDBJ whole genome shotgun (WGS) entry which is preliminary data.</text>
</comment>
<accession>A0ABD3Q2A7</accession>
<feature type="domain" description="K Homology" evidence="4">
    <location>
        <begin position="220"/>
        <end position="295"/>
    </location>
</feature>
<protein>
    <recommendedName>
        <fullName evidence="4">K Homology domain-containing protein</fullName>
    </recommendedName>
</protein>
<dbReference type="InterPro" id="IPR004087">
    <property type="entry name" value="KH_dom"/>
</dbReference>
<keyword evidence="2" id="KW-0694">RNA-binding</keyword>
<organism evidence="5 6">
    <name type="scientific">Cyclotella cryptica</name>
    <dbReference type="NCBI Taxonomy" id="29204"/>
    <lineage>
        <taxon>Eukaryota</taxon>
        <taxon>Sar</taxon>
        <taxon>Stramenopiles</taxon>
        <taxon>Ochrophyta</taxon>
        <taxon>Bacillariophyta</taxon>
        <taxon>Coscinodiscophyceae</taxon>
        <taxon>Thalassiosirophycidae</taxon>
        <taxon>Stephanodiscales</taxon>
        <taxon>Stephanodiscaceae</taxon>
        <taxon>Cyclotella</taxon>
    </lineage>
</organism>